<proteinExistence type="predicted"/>
<gene>
    <name evidence="1" type="ORF">V1525DRAFT_7313</name>
</gene>
<reference evidence="2" key="1">
    <citation type="journal article" date="2024" name="Front. Bioeng. Biotechnol.">
        <title>Genome-scale model development and genomic sequencing of the oleaginous clade Lipomyces.</title>
        <authorList>
            <person name="Czajka J.J."/>
            <person name="Han Y."/>
            <person name="Kim J."/>
            <person name="Mondo S.J."/>
            <person name="Hofstad B.A."/>
            <person name="Robles A."/>
            <person name="Haridas S."/>
            <person name="Riley R."/>
            <person name="LaButti K."/>
            <person name="Pangilinan J."/>
            <person name="Andreopoulos W."/>
            <person name="Lipzen A."/>
            <person name="Yan J."/>
            <person name="Wang M."/>
            <person name="Ng V."/>
            <person name="Grigoriev I.V."/>
            <person name="Spatafora J.W."/>
            <person name="Magnuson J.K."/>
            <person name="Baker S.E."/>
            <person name="Pomraning K.R."/>
        </authorList>
    </citation>
    <scope>NUCLEOTIDE SEQUENCE [LARGE SCALE GENOMIC DNA]</scope>
    <source>
        <strain evidence="2">CBS 7786</strain>
    </source>
</reference>
<comment type="caution">
    <text evidence="1">The sequence shown here is derived from an EMBL/GenBank/DDBJ whole genome shotgun (WGS) entry which is preliminary data.</text>
</comment>
<dbReference type="Proteomes" id="UP001433508">
    <property type="component" value="Unassembled WGS sequence"/>
</dbReference>
<organism evidence="1 2">
    <name type="scientific">Lipomyces kononenkoae</name>
    <name type="common">Yeast</name>
    <dbReference type="NCBI Taxonomy" id="34357"/>
    <lineage>
        <taxon>Eukaryota</taxon>
        <taxon>Fungi</taxon>
        <taxon>Dikarya</taxon>
        <taxon>Ascomycota</taxon>
        <taxon>Saccharomycotina</taxon>
        <taxon>Lipomycetes</taxon>
        <taxon>Lipomycetales</taxon>
        <taxon>Lipomycetaceae</taxon>
        <taxon>Lipomyces</taxon>
    </lineage>
</organism>
<evidence type="ECO:0000313" key="1">
    <source>
        <dbReference type="EMBL" id="KAK9241343.1"/>
    </source>
</evidence>
<sequence length="254" mass="28792">MPPPTPAAATTSQRLLRLVKTLQFAWFAGHVFVLLGVFFYALSTIRFSPGTRWGRFWYRETFVSVIVTYGIVLYRTYKSSSPTTTALLRDDNVQYMIIALLWLISKPLLATLPAFAIYSFFHVLTYTRTNVLPTIGTLPNSPLATRIQSFVDNYNDMFTRAVANLELVLLVRLFLDALLWRKGSWISLLVYGSFIRLRFEQSAFTKLAVRNWEVRIDSLIAHPAVPAVVKAGWTQVKTFLKGAPRSTAAEAKSE</sequence>
<protein>
    <submittedName>
        <fullName evidence="1">Uncharacterized protein</fullName>
    </submittedName>
</protein>
<evidence type="ECO:0000313" key="2">
    <source>
        <dbReference type="Proteomes" id="UP001433508"/>
    </source>
</evidence>
<accession>A0ACC3TBP1</accession>
<dbReference type="EMBL" id="MU971335">
    <property type="protein sequence ID" value="KAK9241343.1"/>
    <property type="molecule type" value="Genomic_DNA"/>
</dbReference>
<keyword evidence="2" id="KW-1185">Reference proteome</keyword>
<name>A0ACC3TBP1_LIPKO</name>